<dbReference type="PANTHER" id="PTHR33653:SF1">
    <property type="entry name" value="RIBONUCLEASE VAPC2"/>
    <property type="match status" value="1"/>
</dbReference>
<dbReference type="EMBL" id="FOSN01000004">
    <property type="protein sequence ID" value="SFK24488.1"/>
    <property type="molecule type" value="Genomic_DNA"/>
</dbReference>
<dbReference type="AlphaFoldDB" id="A0A1I3XY45"/>
<feature type="domain" description="PIN" evidence="9">
    <location>
        <begin position="3"/>
        <end position="127"/>
    </location>
</feature>
<dbReference type="GO" id="GO:0090729">
    <property type="term" value="F:toxin activity"/>
    <property type="evidence" value="ECO:0007669"/>
    <property type="project" value="UniProtKB-KW"/>
</dbReference>
<keyword evidence="5 8" id="KW-0378">Hydrolase</keyword>
<reference evidence="10 11" key="1">
    <citation type="submission" date="2016-10" db="EMBL/GenBank/DDBJ databases">
        <authorList>
            <person name="de Groot N.N."/>
        </authorList>
    </citation>
    <scope>NUCLEOTIDE SEQUENCE [LARGE SCALE GENOMIC DNA]</scope>
    <source>
        <strain evidence="10 11">NE2</strain>
    </source>
</reference>
<dbReference type="HAMAP" id="MF_00265">
    <property type="entry name" value="VapC_Nob1"/>
    <property type="match status" value="1"/>
</dbReference>
<keyword evidence="10" id="KW-0255">Endonuclease</keyword>
<evidence type="ECO:0000256" key="7">
    <source>
        <dbReference type="ARBA" id="ARBA00038093"/>
    </source>
</evidence>
<gene>
    <name evidence="8" type="primary">vapC</name>
    <name evidence="10" type="ORF">SAMN05444581_104166</name>
</gene>
<comment type="cofactor">
    <cofactor evidence="1 8">
        <name>Mg(2+)</name>
        <dbReference type="ChEBI" id="CHEBI:18420"/>
    </cofactor>
</comment>
<dbReference type="GO" id="GO:0004540">
    <property type="term" value="F:RNA nuclease activity"/>
    <property type="evidence" value="ECO:0007669"/>
    <property type="project" value="InterPro"/>
</dbReference>
<dbReference type="InterPro" id="IPR050556">
    <property type="entry name" value="Type_II_TA_system_RNase"/>
</dbReference>
<dbReference type="PANTHER" id="PTHR33653">
    <property type="entry name" value="RIBONUCLEASE VAPC2"/>
    <property type="match status" value="1"/>
</dbReference>
<accession>A0A1I3XY45</accession>
<dbReference type="InterPro" id="IPR029060">
    <property type="entry name" value="PIN-like_dom_sf"/>
</dbReference>
<dbReference type="OrthoDB" id="9796690at2"/>
<dbReference type="GO" id="GO:0004519">
    <property type="term" value="F:endonuclease activity"/>
    <property type="evidence" value="ECO:0007669"/>
    <property type="project" value="UniProtKB-KW"/>
</dbReference>
<keyword evidence="3 8" id="KW-0540">Nuclease</keyword>
<evidence type="ECO:0000313" key="11">
    <source>
        <dbReference type="Proteomes" id="UP000198755"/>
    </source>
</evidence>
<dbReference type="GO" id="GO:0016787">
    <property type="term" value="F:hydrolase activity"/>
    <property type="evidence" value="ECO:0007669"/>
    <property type="project" value="UniProtKB-KW"/>
</dbReference>
<keyword evidence="6 8" id="KW-0460">Magnesium</keyword>
<dbReference type="GO" id="GO:0000287">
    <property type="term" value="F:magnesium ion binding"/>
    <property type="evidence" value="ECO:0007669"/>
    <property type="project" value="UniProtKB-UniRule"/>
</dbReference>
<dbReference type="InterPro" id="IPR002716">
    <property type="entry name" value="PIN_dom"/>
</dbReference>
<evidence type="ECO:0000256" key="6">
    <source>
        <dbReference type="ARBA" id="ARBA00022842"/>
    </source>
</evidence>
<sequence length="136" mass="14554">MFCLDTNAVIAALNEKSPLMAARLDAEIARGAQILLSAIVLYELRYGVAKSVRPERSQAILAAFLDLPLTIAAFDSEDAKGAGEIRAALAKAGTPIGPYDVLIAAQARRRSATLVTANRREFERVPGLVITDWMAG</sequence>
<evidence type="ECO:0000256" key="2">
    <source>
        <dbReference type="ARBA" id="ARBA00022649"/>
    </source>
</evidence>
<keyword evidence="8" id="KW-0800">Toxin</keyword>
<dbReference type="CDD" id="cd18745">
    <property type="entry name" value="PIN_VapC4-5_FitB-like"/>
    <property type="match status" value="1"/>
</dbReference>
<evidence type="ECO:0000256" key="3">
    <source>
        <dbReference type="ARBA" id="ARBA00022722"/>
    </source>
</evidence>
<dbReference type="Pfam" id="PF01850">
    <property type="entry name" value="PIN"/>
    <property type="match status" value="1"/>
</dbReference>
<evidence type="ECO:0000256" key="8">
    <source>
        <dbReference type="HAMAP-Rule" id="MF_00265"/>
    </source>
</evidence>
<proteinExistence type="inferred from homology"/>
<dbReference type="Gene3D" id="3.40.50.1010">
    <property type="entry name" value="5'-nuclease"/>
    <property type="match status" value="1"/>
</dbReference>
<comment type="function">
    <text evidence="8">Toxic component of a toxin-antitoxin (TA) system. An RNase.</text>
</comment>
<dbReference type="EC" id="3.1.-.-" evidence="8"/>
<feature type="binding site" evidence="8">
    <location>
        <position position="5"/>
    </location>
    <ligand>
        <name>Mg(2+)</name>
        <dbReference type="ChEBI" id="CHEBI:18420"/>
    </ligand>
</feature>
<keyword evidence="4 8" id="KW-0479">Metal-binding</keyword>
<dbReference type="Proteomes" id="UP000198755">
    <property type="component" value="Unassembled WGS sequence"/>
</dbReference>
<evidence type="ECO:0000256" key="5">
    <source>
        <dbReference type="ARBA" id="ARBA00022801"/>
    </source>
</evidence>
<keyword evidence="11" id="KW-1185">Reference proteome</keyword>
<comment type="similarity">
    <text evidence="7 8">Belongs to the PINc/VapC protein family.</text>
</comment>
<evidence type="ECO:0000259" key="9">
    <source>
        <dbReference type="Pfam" id="PF01850"/>
    </source>
</evidence>
<keyword evidence="2 8" id="KW-1277">Toxin-antitoxin system</keyword>
<dbReference type="RefSeq" id="WP_091680145.1">
    <property type="nucleotide sequence ID" value="NZ_FOSN01000004.1"/>
</dbReference>
<protein>
    <recommendedName>
        <fullName evidence="8">Ribonuclease VapC</fullName>
        <shortName evidence="8">RNase VapC</shortName>
        <ecNumber evidence="8">3.1.-.-</ecNumber>
    </recommendedName>
    <alternativeName>
        <fullName evidence="8">Toxin VapC</fullName>
    </alternativeName>
</protein>
<dbReference type="InterPro" id="IPR022907">
    <property type="entry name" value="VapC_family"/>
</dbReference>
<evidence type="ECO:0000256" key="1">
    <source>
        <dbReference type="ARBA" id="ARBA00001946"/>
    </source>
</evidence>
<dbReference type="SUPFAM" id="SSF88723">
    <property type="entry name" value="PIN domain-like"/>
    <property type="match status" value="1"/>
</dbReference>
<name>A0A1I3XY45_9HYPH</name>
<evidence type="ECO:0000313" key="10">
    <source>
        <dbReference type="EMBL" id="SFK24488.1"/>
    </source>
</evidence>
<dbReference type="STRING" id="1612308.SAMN05444581_104166"/>
<organism evidence="10 11">
    <name type="scientific">Methylocapsa palsarum</name>
    <dbReference type="NCBI Taxonomy" id="1612308"/>
    <lineage>
        <taxon>Bacteria</taxon>
        <taxon>Pseudomonadati</taxon>
        <taxon>Pseudomonadota</taxon>
        <taxon>Alphaproteobacteria</taxon>
        <taxon>Hyphomicrobiales</taxon>
        <taxon>Beijerinckiaceae</taxon>
        <taxon>Methylocapsa</taxon>
    </lineage>
</organism>
<feature type="binding site" evidence="8">
    <location>
        <position position="100"/>
    </location>
    <ligand>
        <name>Mg(2+)</name>
        <dbReference type="ChEBI" id="CHEBI:18420"/>
    </ligand>
</feature>
<evidence type="ECO:0000256" key="4">
    <source>
        <dbReference type="ARBA" id="ARBA00022723"/>
    </source>
</evidence>